<name>A0AAV6ZDT6_ENGPU</name>
<feature type="chain" id="PRO_5043989405" evidence="2">
    <location>
        <begin position="16"/>
        <end position="73"/>
    </location>
</feature>
<feature type="signal peptide" evidence="2">
    <location>
        <begin position="1"/>
        <end position="15"/>
    </location>
</feature>
<feature type="compositionally biased region" description="Polar residues" evidence="1">
    <location>
        <begin position="31"/>
        <end position="43"/>
    </location>
</feature>
<dbReference type="EMBL" id="WNYA01002300">
    <property type="protein sequence ID" value="KAG8544418.1"/>
    <property type="molecule type" value="Genomic_DNA"/>
</dbReference>
<reference evidence="3" key="1">
    <citation type="thesis" date="2020" institute="ProQuest LLC" country="789 East Eisenhower Parkway, Ann Arbor, MI, USA">
        <title>Comparative Genomics and Chromosome Evolution.</title>
        <authorList>
            <person name="Mudd A.B."/>
        </authorList>
    </citation>
    <scope>NUCLEOTIDE SEQUENCE</scope>
    <source>
        <strain evidence="3">237g6f4</strain>
        <tissue evidence="3">Blood</tissue>
    </source>
</reference>
<evidence type="ECO:0000256" key="2">
    <source>
        <dbReference type="SAM" id="SignalP"/>
    </source>
</evidence>
<dbReference type="AlphaFoldDB" id="A0AAV6ZDT6"/>
<proteinExistence type="predicted"/>
<keyword evidence="2" id="KW-0732">Signal</keyword>
<gene>
    <name evidence="3" type="ORF">GDO81_022522</name>
</gene>
<organism evidence="3 4">
    <name type="scientific">Engystomops pustulosus</name>
    <name type="common">Tungara frog</name>
    <name type="synonym">Physalaemus pustulosus</name>
    <dbReference type="NCBI Taxonomy" id="76066"/>
    <lineage>
        <taxon>Eukaryota</taxon>
        <taxon>Metazoa</taxon>
        <taxon>Chordata</taxon>
        <taxon>Craniata</taxon>
        <taxon>Vertebrata</taxon>
        <taxon>Euteleostomi</taxon>
        <taxon>Amphibia</taxon>
        <taxon>Batrachia</taxon>
        <taxon>Anura</taxon>
        <taxon>Neobatrachia</taxon>
        <taxon>Hyloidea</taxon>
        <taxon>Leptodactylidae</taxon>
        <taxon>Leiuperinae</taxon>
        <taxon>Engystomops</taxon>
    </lineage>
</organism>
<evidence type="ECO:0000313" key="4">
    <source>
        <dbReference type="Proteomes" id="UP000824782"/>
    </source>
</evidence>
<protein>
    <submittedName>
        <fullName evidence="3">Uncharacterized protein</fullName>
    </submittedName>
</protein>
<comment type="caution">
    <text evidence="3">The sequence shown here is derived from an EMBL/GenBank/DDBJ whole genome shotgun (WGS) entry which is preliminary data.</text>
</comment>
<evidence type="ECO:0000313" key="3">
    <source>
        <dbReference type="EMBL" id="KAG8544418.1"/>
    </source>
</evidence>
<keyword evidence="4" id="KW-1185">Reference proteome</keyword>
<dbReference type="Proteomes" id="UP000824782">
    <property type="component" value="Unassembled WGS sequence"/>
</dbReference>
<sequence length="73" mass="7970">MLLLLLLHKYKLCTGNKKVCHRDTGGGIQRQPRNSLTCSGRRSTQNISVGRSGIDGGANALAHGVTRQRWPSQ</sequence>
<feature type="region of interest" description="Disordered" evidence="1">
    <location>
        <begin position="24"/>
        <end position="43"/>
    </location>
</feature>
<accession>A0AAV6ZDT6</accession>
<evidence type="ECO:0000256" key="1">
    <source>
        <dbReference type="SAM" id="MobiDB-lite"/>
    </source>
</evidence>